<gene>
    <name evidence="6" type="primary">gutB_1</name>
    <name evidence="6" type="ORF">BWY41_00328</name>
</gene>
<dbReference type="Proteomes" id="UP000485569">
    <property type="component" value="Unassembled WGS sequence"/>
</dbReference>
<keyword evidence="2 4" id="KW-0862">Zinc</keyword>
<dbReference type="Gene3D" id="3.90.180.10">
    <property type="entry name" value="Medium-chain alcohol dehydrogenases, catalytic domain"/>
    <property type="match status" value="1"/>
</dbReference>
<dbReference type="SUPFAM" id="SSF50129">
    <property type="entry name" value="GroES-like"/>
    <property type="match status" value="1"/>
</dbReference>
<dbReference type="InterPro" id="IPR002328">
    <property type="entry name" value="ADH_Zn_CS"/>
</dbReference>
<evidence type="ECO:0000313" key="6">
    <source>
        <dbReference type="EMBL" id="OQA61171.1"/>
    </source>
</evidence>
<dbReference type="InterPro" id="IPR013154">
    <property type="entry name" value="ADH-like_N"/>
</dbReference>
<sequence length="363" mass="39647">MNIPKTMKAGVLYGYKNLTLQEIPVPEPKENEILLKVGACGICGSDIRYYYGENAWALHTLGFNEPTPGAAILGHEVAGTITQLGTHSSEWQEGDRVGALAFKSCGVCEFCLRNLPNLCAFQHHIGHDGRWKEVDYAPGGYSEYMPIWKDKIFSLPEHVSFIEATQLDGLAVAIHAINRSRLTIGESLVVVGSGAIGLLVAQVGITLGAGKVMVLDTREKPLNIANQLGIREARKINQDNLKKEIQDFTNQKGADVIIDTVGTGKTITKSLRSLNRFGRLVLVATTEDEITIKPTDLAGERIITTSANNLYRNYPQAISLLASGKVQTKPFITHVFPLESLGEAFQLALDKENNDVIKIVLVP</sequence>
<dbReference type="Pfam" id="PF08240">
    <property type="entry name" value="ADH_N"/>
    <property type="match status" value="1"/>
</dbReference>
<comment type="similarity">
    <text evidence="4">Belongs to the zinc-containing alcohol dehydrogenase family.</text>
</comment>
<dbReference type="GO" id="GO:0003939">
    <property type="term" value="F:L-iditol 2-dehydrogenase (NAD+) activity"/>
    <property type="evidence" value="ECO:0007669"/>
    <property type="project" value="UniProtKB-EC"/>
</dbReference>
<dbReference type="EMBL" id="MWBQ01000023">
    <property type="protein sequence ID" value="OQA61171.1"/>
    <property type="molecule type" value="Genomic_DNA"/>
</dbReference>
<dbReference type="EC" id="1.1.1.14" evidence="6"/>
<protein>
    <submittedName>
        <fullName evidence="6">Sorbitol dehydrogenase</fullName>
        <ecNumber evidence="6">1.1.1.14</ecNumber>
    </submittedName>
</protein>
<dbReference type="PROSITE" id="PS00059">
    <property type="entry name" value="ADH_ZINC"/>
    <property type="match status" value="1"/>
</dbReference>
<evidence type="ECO:0000256" key="3">
    <source>
        <dbReference type="ARBA" id="ARBA00023002"/>
    </source>
</evidence>
<comment type="cofactor">
    <cofactor evidence="4">
        <name>Zn(2+)</name>
        <dbReference type="ChEBI" id="CHEBI:29105"/>
    </cofactor>
</comment>
<dbReference type="GO" id="GO:0008270">
    <property type="term" value="F:zinc ion binding"/>
    <property type="evidence" value="ECO:0007669"/>
    <property type="project" value="InterPro"/>
</dbReference>
<evidence type="ECO:0000259" key="5">
    <source>
        <dbReference type="SMART" id="SM00829"/>
    </source>
</evidence>
<accession>A0A1V5T427</accession>
<evidence type="ECO:0000256" key="2">
    <source>
        <dbReference type="ARBA" id="ARBA00022833"/>
    </source>
</evidence>
<dbReference type="PANTHER" id="PTHR43401">
    <property type="entry name" value="L-THREONINE 3-DEHYDROGENASE"/>
    <property type="match status" value="1"/>
</dbReference>
<name>A0A1V5T427_9BACT</name>
<proteinExistence type="inferred from homology"/>
<dbReference type="InterPro" id="IPR020843">
    <property type="entry name" value="ER"/>
</dbReference>
<dbReference type="Gene3D" id="3.40.50.720">
    <property type="entry name" value="NAD(P)-binding Rossmann-like Domain"/>
    <property type="match status" value="1"/>
</dbReference>
<dbReference type="SUPFAM" id="SSF51735">
    <property type="entry name" value="NAD(P)-binding Rossmann-fold domains"/>
    <property type="match status" value="1"/>
</dbReference>
<feature type="domain" description="Enoyl reductase (ER)" evidence="5">
    <location>
        <begin position="14"/>
        <end position="361"/>
    </location>
</feature>
<evidence type="ECO:0000256" key="4">
    <source>
        <dbReference type="RuleBase" id="RU361277"/>
    </source>
</evidence>
<keyword evidence="3 6" id="KW-0560">Oxidoreductase</keyword>
<dbReference type="Pfam" id="PF00107">
    <property type="entry name" value="ADH_zinc_N"/>
    <property type="match status" value="1"/>
</dbReference>
<keyword evidence="1 4" id="KW-0479">Metal-binding</keyword>
<dbReference type="InterPro" id="IPR050129">
    <property type="entry name" value="Zn_alcohol_dh"/>
</dbReference>
<dbReference type="InterPro" id="IPR013149">
    <property type="entry name" value="ADH-like_C"/>
</dbReference>
<dbReference type="SMART" id="SM00829">
    <property type="entry name" value="PKS_ER"/>
    <property type="match status" value="1"/>
</dbReference>
<evidence type="ECO:0000256" key="1">
    <source>
        <dbReference type="ARBA" id="ARBA00022723"/>
    </source>
</evidence>
<dbReference type="AlphaFoldDB" id="A0A1V5T427"/>
<organism evidence="6">
    <name type="scientific">Candidatus Atribacter allofermentans</name>
    <dbReference type="NCBI Taxonomy" id="1852833"/>
    <lineage>
        <taxon>Bacteria</taxon>
        <taxon>Pseudomonadati</taxon>
        <taxon>Atribacterota</taxon>
        <taxon>Atribacteria</taxon>
        <taxon>Atribacterales</taxon>
        <taxon>Atribacteraceae</taxon>
        <taxon>Atribacter</taxon>
    </lineage>
</organism>
<reference evidence="6" key="1">
    <citation type="submission" date="2017-02" db="EMBL/GenBank/DDBJ databases">
        <title>Delving into the versatile metabolic prowess of the omnipresent phylum Bacteroidetes.</title>
        <authorList>
            <person name="Nobu M.K."/>
            <person name="Mei R."/>
            <person name="Narihiro T."/>
            <person name="Kuroda K."/>
            <person name="Liu W.-T."/>
        </authorList>
    </citation>
    <scope>NUCLEOTIDE SEQUENCE</scope>
    <source>
        <strain evidence="6">ADurb.Bin276</strain>
    </source>
</reference>
<dbReference type="InterPro" id="IPR036291">
    <property type="entry name" value="NAD(P)-bd_dom_sf"/>
</dbReference>
<dbReference type="PANTHER" id="PTHR43401:SF2">
    <property type="entry name" value="L-THREONINE 3-DEHYDROGENASE"/>
    <property type="match status" value="1"/>
</dbReference>
<comment type="caution">
    <text evidence="6">The sequence shown here is derived from an EMBL/GenBank/DDBJ whole genome shotgun (WGS) entry which is preliminary data.</text>
</comment>
<dbReference type="InterPro" id="IPR011032">
    <property type="entry name" value="GroES-like_sf"/>
</dbReference>